<evidence type="ECO:0000256" key="1">
    <source>
        <dbReference type="ARBA" id="ARBA00022618"/>
    </source>
</evidence>
<dbReference type="GO" id="GO:0051301">
    <property type="term" value="P:cell division"/>
    <property type="evidence" value="ECO:0007669"/>
    <property type="project" value="UniProtKB-KW"/>
</dbReference>
<feature type="non-terminal residue" evidence="9">
    <location>
        <position position="1"/>
    </location>
</feature>
<evidence type="ECO:0000256" key="3">
    <source>
        <dbReference type="ARBA" id="ARBA00022776"/>
    </source>
</evidence>
<reference evidence="9" key="1">
    <citation type="submission" date="2023-10" db="EMBL/GenBank/DDBJ databases">
        <title>Genome assembly of Pristionchus species.</title>
        <authorList>
            <person name="Yoshida K."/>
            <person name="Sommer R.J."/>
        </authorList>
    </citation>
    <scope>NUCLEOTIDE SEQUENCE</scope>
    <source>
        <strain evidence="9">RS0144</strain>
    </source>
</reference>
<keyword evidence="2" id="KW-0677">Repeat</keyword>
<dbReference type="Pfam" id="PF13424">
    <property type="entry name" value="TPR_12"/>
    <property type="match status" value="1"/>
</dbReference>
<feature type="region of interest" description="Disordered" evidence="8">
    <location>
        <begin position="641"/>
        <end position="672"/>
    </location>
</feature>
<keyword evidence="4" id="KW-0833">Ubl conjugation pathway</keyword>
<dbReference type="AlphaFoldDB" id="A0AAV5UDN3"/>
<dbReference type="Pfam" id="PF13181">
    <property type="entry name" value="TPR_8"/>
    <property type="match status" value="1"/>
</dbReference>
<gene>
    <name evidence="9" type="ORF">PENTCL1PPCAC_26594</name>
</gene>
<dbReference type="PANTHER" id="PTHR12558:SF9">
    <property type="entry name" value="CELL DIVISION CYCLE PROTEIN 16 HOMOLOG"/>
    <property type="match status" value="1"/>
</dbReference>
<feature type="repeat" description="TPR" evidence="7">
    <location>
        <begin position="531"/>
        <end position="564"/>
    </location>
</feature>
<dbReference type="GO" id="GO:0005680">
    <property type="term" value="C:anaphase-promoting complex"/>
    <property type="evidence" value="ECO:0007669"/>
    <property type="project" value="TreeGrafter"/>
</dbReference>
<dbReference type="InterPro" id="IPR019734">
    <property type="entry name" value="TPR_rpt"/>
</dbReference>
<dbReference type="GO" id="GO:0016567">
    <property type="term" value="P:protein ubiquitination"/>
    <property type="evidence" value="ECO:0007669"/>
    <property type="project" value="TreeGrafter"/>
</dbReference>
<dbReference type="GO" id="GO:0005737">
    <property type="term" value="C:cytoplasm"/>
    <property type="evidence" value="ECO:0007669"/>
    <property type="project" value="TreeGrafter"/>
</dbReference>
<accession>A0AAV5UDN3</accession>
<protein>
    <submittedName>
        <fullName evidence="9">Uncharacterized protein</fullName>
    </submittedName>
</protein>
<feature type="compositionally biased region" description="Polar residues" evidence="8">
    <location>
        <begin position="658"/>
        <end position="672"/>
    </location>
</feature>
<comment type="caution">
    <text evidence="9">The sequence shown here is derived from an EMBL/GenBank/DDBJ whole genome shotgun (WGS) entry which is preliminary data.</text>
</comment>
<dbReference type="InterPro" id="IPR011990">
    <property type="entry name" value="TPR-like_helical_dom_sf"/>
</dbReference>
<proteinExistence type="predicted"/>
<dbReference type="GO" id="GO:0031145">
    <property type="term" value="P:anaphase-promoting complex-dependent catabolic process"/>
    <property type="evidence" value="ECO:0007669"/>
    <property type="project" value="TreeGrafter"/>
</dbReference>
<dbReference type="EMBL" id="BTSX01000006">
    <property type="protein sequence ID" value="GMT04420.1"/>
    <property type="molecule type" value="Genomic_DNA"/>
</dbReference>
<evidence type="ECO:0000256" key="2">
    <source>
        <dbReference type="ARBA" id="ARBA00022737"/>
    </source>
</evidence>
<feature type="repeat" description="TPR" evidence="7">
    <location>
        <begin position="497"/>
        <end position="530"/>
    </location>
</feature>
<dbReference type="PROSITE" id="PS50005">
    <property type="entry name" value="TPR"/>
    <property type="match status" value="2"/>
</dbReference>
<evidence type="ECO:0000256" key="8">
    <source>
        <dbReference type="SAM" id="MobiDB-lite"/>
    </source>
</evidence>
<sequence>LLVSQGIRGCLCMLPSTEETKPALFEEVVVKMEEEDTFEVSDLFKNHDKNLLDVDPEEAEQLVEKFLRIGDVPNAEYWTDRLFAVSWAKEMSSWTRYGKLLQYLARGQKYLRIIAICERFNLHTHHIFFMYYYVLALTERKLYHQAINAPCAQFLREDDSIDLSEVALLETRTLSIVDPEFAHEQRNTEELDIFTMENNLRSGLLLSLGRSFLQTENRAAAGKCLLAAHRLNKSNLTAENLLLKYSLLPAVDRDEFVKYRELRRDANAVAASRDPRDLVLRANDLYDDGDIMAANKMTTKLIDTMGLYHDALLIHIATLVQLGDAHRLFVLAHRLVEAQPDNEISWYAVSLYYFACKNIQAAKSFMNKATTMNECFGEGWLAFGHILAYDCEHEQAMNCYLRAARVLEKRFEPLLYIAMGHCYTNNFKLASDFVEDASVLGSGSPIVWHEKGTLLYSKKMYPEALDCFLHAMVIITRSPEHTSHDELLHKPLDPFWEPLMNNLGHANRKLGRFHEAIACYQKALLLVPQQVTTLTSLAVSYASIEKYQMATQFFHQALAIKPFSQYAKLGLEAMIHQQQTLSVQEARARMNGSFSLENLRLELSTERDPFMDKANKMVTENMRRDFVPRKHPNLQCKCAECTATPEDPSTSRRDMSTPEPSTSTYVRPSSTS</sequence>
<dbReference type="SUPFAM" id="SSF48452">
    <property type="entry name" value="TPR-like"/>
    <property type="match status" value="1"/>
</dbReference>
<evidence type="ECO:0000256" key="6">
    <source>
        <dbReference type="ARBA" id="ARBA00023306"/>
    </source>
</evidence>
<keyword evidence="6" id="KW-0131">Cell cycle</keyword>
<dbReference type="PANTHER" id="PTHR12558">
    <property type="entry name" value="CELL DIVISION CYCLE 16,23,27"/>
    <property type="match status" value="1"/>
</dbReference>
<evidence type="ECO:0000313" key="9">
    <source>
        <dbReference type="EMBL" id="GMT04420.1"/>
    </source>
</evidence>
<dbReference type="SMART" id="SM00028">
    <property type="entry name" value="TPR"/>
    <property type="match status" value="5"/>
</dbReference>
<dbReference type="Proteomes" id="UP001432027">
    <property type="component" value="Unassembled WGS sequence"/>
</dbReference>
<keyword evidence="1" id="KW-0132">Cell division</keyword>
<evidence type="ECO:0000313" key="10">
    <source>
        <dbReference type="Proteomes" id="UP001432027"/>
    </source>
</evidence>
<keyword evidence="5 7" id="KW-0802">TPR repeat</keyword>
<evidence type="ECO:0000256" key="7">
    <source>
        <dbReference type="PROSITE-ProRule" id="PRU00339"/>
    </source>
</evidence>
<organism evidence="9 10">
    <name type="scientific">Pristionchus entomophagus</name>
    <dbReference type="NCBI Taxonomy" id="358040"/>
    <lineage>
        <taxon>Eukaryota</taxon>
        <taxon>Metazoa</taxon>
        <taxon>Ecdysozoa</taxon>
        <taxon>Nematoda</taxon>
        <taxon>Chromadorea</taxon>
        <taxon>Rhabditida</taxon>
        <taxon>Rhabditina</taxon>
        <taxon>Diplogasteromorpha</taxon>
        <taxon>Diplogasteroidea</taxon>
        <taxon>Neodiplogasteridae</taxon>
        <taxon>Pristionchus</taxon>
    </lineage>
</organism>
<dbReference type="Gene3D" id="1.25.40.10">
    <property type="entry name" value="Tetratricopeptide repeat domain"/>
    <property type="match status" value="1"/>
</dbReference>
<evidence type="ECO:0000256" key="5">
    <source>
        <dbReference type="ARBA" id="ARBA00022803"/>
    </source>
</evidence>
<keyword evidence="10" id="KW-1185">Reference proteome</keyword>
<dbReference type="GO" id="GO:0045842">
    <property type="term" value="P:positive regulation of mitotic metaphase/anaphase transition"/>
    <property type="evidence" value="ECO:0007669"/>
    <property type="project" value="TreeGrafter"/>
</dbReference>
<name>A0AAV5UDN3_9BILA</name>
<evidence type="ECO:0000256" key="4">
    <source>
        <dbReference type="ARBA" id="ARBA00022786"/>
    </source>
</evidence>
<keyword evidence="3" id="KW-0498">Mitosis</keyword>